<protein>
    <submittedName>
        <fullName evidence="2">Uncharacterized protein</fullName>
    </submittedName>
</protein>
<sequence>MTNRDREAEPAAADVDDAEPLEDDHPLWREHSGGSGHYDDPEWCPAGDVNRAEAFYAQAGERATAILDLLIDHPGCPVPASEILTRSGNAFSNAHAVAGSLANLNEVRVLSERRYPFYWWKGEPGQTRYAMKRSVAELFRRARVATSERRRAADQDPIGPEPR</sequence>
<name>A0A239DQY1_9ACTN</name>
<proteinExistence type="predicted"/>
<reference evidence="2 3" key="1">
    <citation type="submission" date="2017-06" db="EMBL/GenBank/DDBJ databases">
        <authorList>
            <person name="Kim H.J."/>
            <person name="Triplett B.A."/>
        </authorList>
    </citation>
    <scope>NUCLEOTIDE SEQUENCE [LARGE SCALE GENOMIC DNA]</scope>
    <source>
        <strain evidence="2 3">DSM 43151</strain>
    </source>
</reference>
<evidence type="ECO:0000313" key="3">
    <source>
        <dbReference type="Proteomes" id="UP000198415"/>
    </source>
</evidence>
<dbReference type="InterPro" id="IPR046301">
    <property type="entry name" value="DUF6416"/>
</dbReference>
<accession>A0A239DQY1</accession>
<evidence type="ECO:0000313" key="2">
    <source>
        <dbReference type="EMBL" id="SNS34142.1"/>
    </source>
</evidence>
<dbReference type="Pfam" id="PF19980">
    <property type="entry name" value="DUF6416"/>
    <property type="match status" value="1"/>
</dbReference>
<dbReference type="EMBL" id="FZNR01000014">
    <property type="protein sequence ID" value="SNS34142.1"/>
    <property type="molecule type" value="Genomic_DNA"/>
</dbReference>
<feature type="compositionally biased region" description="Basic and acidic residues" evidence="1">
    <location>
        <begin position="23"/>
        <end position="40"/>
    </location>
</feature>
<organism evidence="2 3">
    <name type="scientific">Actinoplanes regularis</name>
    <dbReference type="NCBI Taxonomy" id="52697"/>
    <lineage>
        <taxon>Bacteria</taxon>
        <taxon>Bacillati</taxon>
        <taxon>Actinomycetota</taxon>
        <taxon>Actinomycetes</taxon>
        <taxon>Micromonosporales</taxon>
        <taxon>Micromonosporaceae</taxon>
        <taxon>Actinoplanes</taxon>
    </lineage>
</organism>
<feature type="region of interest" description="Disordered" evidence="1">
    <location>
        <begin position="1"/>
        <end position="42"/>
    </location>
</feature>
<dbReference type="Proteomes" id="UP000198415">
    <property type="component" value="Unassembled WGS sequence"/>
</dbReference>
<evidence type="ECO:0000256" key="1">
    <source>
        <dbReference type="SAM" id="MobiDB-lite"/>
    </source>
</evidence>
<dbReference type="RefSeq" id="WP_179277338.1">
    <property type="nucleotide sequence ID" value="NZ_BOMU01000071.1"/>
</dbReference>
<gene>
    <name evidence="2" type="ORF">SAMN06264365_11424</name>
</gene>
<dbReference type="AlphaFoldDB" id="A0A239DQY1"/>
<keyword evidence="3" id="KW-1185">Reference proteome</keyword>